<feature type="compositionally biased region" description="Acidic residues" evidence="7">
    <location>
        <begin position="924"/>
        <end position="934"/>
    </location>
</feature>
<evidence type="ECO:0000256" key="5">
    <source>
        <dbReference type="ARBA" id="ARBA00023125"/>
    </source>
</evidence>
<feature type="domain" description="DNA mismatch repair proteins mutS family" evidence="8">
    <location>
        <begin position="1312"/>
        <end position="1328"/>
    </location>
</feature>
<dbReference type="PANTHER" id="PTHR11361:SF34">
    <property type="entry name" value="DNA MISMATCH REPAIR PROTEIN MSH1, MITOCHONDRIAL"/>
    <property type="match status" value="1"/>
</dbReference>
<dbReference type="InterPro" id="IPR036678">
    <property type="entry name" value="MutS_con_dom_sf"/>
</dbReference>
<feature type="region of interest" description="Disordered" evidence="7">
    <location>
        <begin position="119"/>
        <end position="152"/>
    </location>
</feature>
<sequence>MSAKMHGSHNKQSTINAFFKTASSNAPCGPSKLADKALGQDPADGDDTRPAKKRRFGDANTGTPSTRKRVAIDSAVAVTKPARGAARSKAPKARASEMLTIDIDRNGGEAVIDLMDTSATSSDHDVGHRNHVGGESAKTHSSPAMDGRQAGGDDDISQALATAGSAIATSATPVNTAVKSTTIVKDGNGLRRLVTSLRRSSAAVPVTPVAGGAIVAGDDGDRTAGGVSESPAPGLQITGKLPFAGTQMNTGEEGGNGGGAGAVRAATVTMTQQQRERARYKLAQEYGRRVGVEPDADAIAVAGRAGAAATAATTAKLTPLEQQVVTLKAQHPGTLLLVEVGYKMRFFGEDAETAARVCNLWAHMEHNFLTASFPVYRLPVYVRRLCRAGYRVGVVRQTETAAIKAAGANKSAPFERRVTALYTAATLEAGRRADKIGEEDALDEFQDAIPLQPGGAANVLVLADLPLQPLGERNSRQQERNRIDNVSGVLGVLCLDVAGGDIVYGVCGDDVGGGGGGEEGGAAAGSTTQRLPAAAAAEDLEALLIAAAPVEIVTVGRPIRAATKRLLMNYLSSAPACRMEHLPPPCTGGSDECERNICAPRQQQMEEVGEEEGEDRRQPQRQRRRFSGSKSAARKCGKGGGPLGRAPSATEVESGAEAEVGATAGGAEAAAAGPDGTDGDGALRAGGWDLAASWLSVARRELSGFFAEDTATTQSDGCRTLAGFTVALPPAVVLATWGALRHLQPFGLTAVLKVSRCWRPLRHRTTPTLLPSTGGSGAVVAASTPLLQEMTLGPNALRQLEIVSAAEADGQGGGAGGAGTLLGLMDRTHTAFGSRLLRRWLVRPLCRRDLIVRRQEAVSELLEAAQGGFAPLCHVAKALSRLTDVERGVTRALHGTASPAEFVATVRALQQFRTDLGLQPLPDPPEDLPYDEDGSVNGDGDGDSRGIAAALSSLECRVRSPLLRLLLRQVASQGLAAALAALLQPLDVRAAATNDFGVMFVDKERFPGVWAAKDAVRSEEDNLQSLLPSLARAVGLPTLSYVNIQNQGNFLVEVPVEVEKRVPRTWHKVCSTKKFHRYHPQDVTAGLQALGIARERLAAAQSSAWSLFLTAFTPTYPLALAAVRAAAQLDVLAALAALAATPGYCRPVFLSDSTAEDGWRQQESELTPPPQPPATAAGPSLTAVLRASNARHPMLDARLSGAMPAKGIGGGGGGGTVVPNDVDLDARGGGCRCLIVTGPNMGGKSSYTRTAALLVVMAQVGSYVPAASLELTVFDGVYTRMGASDNILLGRSTFFEEMSDAAGLLATATPRSLVVLDELGRGTATHDGVAVAEAVLHYLLAASGCLTLLVTHYPQLAEAVRTWPGVVKACHMSYLREDSNLGEPAEVVGGAGGDTEMADGDGDGGGGDTVPVRQTVSGASHVPRITFLYKLCEPAADESFGLNVAQMAGLPQSVLHRAAEVAKRMRRRQEGAAAAAEVVSKQALQPSVAEPAEEERKHVSSGHAVKKEAVMKLLAGADAVPVRQKLLSLTRKVAEVVKSVHGGSGNRRNGGGGNDSGAAVDDGVLAMAAAAQEEDDLVAARDELMRLQKDALQGGCGFY</sequence>
<reference evidence="9 10" key="1">
    <citation type="journal article" date="2023" name="IScience">
        <title>Expanded male sex-determining region conserved during the evolution of homothallism in the green alga Volvox.</title>
        <authorList>
            <person name="Yamamoto K."/>
            <person name="Matsuzaki R."/>
            <person name="Mahakham W."/>
            <person name="Heman W."/>
            <person name="Sekimoto H."/>
            <person name="Kawachi M."/>
            <person name="Minakuchi Y."/>
            <person name="Toyoda A."/>
            <person name="Nozaki H."/>
        </authorList>
    </citation>
    <scope>NUCLEOTIDE SEQUENCE [LARGE SCALE GENOMIC DNA]</scope>
    <source>
        <strain evidence="9 10">NIES-4468</strain>
    </source>
</reference>
<gene>
    <name evidence="9" type="ORF">VaNZ11_015605</name>
</gene>
<dbReference type="Pfam" id="PF00488">
    <property type="entry name" value="MutS_V"/>
    <property type="match status" value="1"/>
</dbReference>
<feature type="compositionally biased region" description="Polar residues" evidence="7">
    <location>
        <begin position="16"/>
        <end position="26"/>
    </location>
</feature>
<dbReference type="Pfam" id="PF05192">
    <property type="entry name" value="MutS_III"/>
    <property type="match status" value="1"/>
</dbReference>
<dbReference type="Gene3D" id="3.40.50.300">
    <property type="entry name" value="P-loop containing nucleotide triphosphate hydrolases"/>
    <property type="match status" value="1"/>
</dbReference>
<dbReference type="SMART" id="SM00534">
    <property type="entry name" value="MUTSac"/>
    <property type="match status" value="1"/>
</dbReference>
<evidence type="ECO:0000259" key="8">
    <source>
        <dbReference type="PROSITE" id="PS00486"/>
    </source>
</evidence>
<dbReference type="InterPro" id="IPR036187">
    <property type="entry name" value="DNA_mismatch_repair_MutS_sf"/>
</dbReference>
<dbReference type="Gene3D" id="3.40.1170.10">
    <property type="entry name" value="DNA repair protein MutS, domain I"/>
    <property type="match status" value="1"/>
</dbReference>
<feature type="region of interest" description="Disordered" evidence="7">
    <location>
        <begin position="1156"/>
        <end position="1178"/>
    </location>
</feature>
<dbReference type="InterPro" id="IPR045076">
    <property type="entry name" value="MutS"/>
</dbReference>
<evidence type="ECO:0000256" key="3">
    <source>
        <dbReference type="ARBA" id="ARBA00022763"/>
    </source>
</evidence>
<dbReference type="SUPFAM" id="SSF55271">
    <property type="entry name" value="DNA repair protein MutS, domain I"/>
    <property type="match status" value="1"/>
</dbReference>
<evidence type="ECO:0000256" key="2">
    <source>
        <dbReference type="ARBA" id="ARBA00022741"/>
    </source>
</evidence>
<feature type="compositionally biased region" description="Low complexity" evidence="7">
    <location>
        <begin position="648"/>
        <end position="660"/>
    </location>
</feature>
<evidence type="ECO:0000313" key="10">
    <source>
        <dbReference type="Proteomes" id="UP001165090"/>
    </source>
</evidence>
<comment type="similarity">
    <text evidence="1">Belongs to the DNA mismatch repair MutS family.</text>
</comment>
<evidence type="ECO:0000313" key="9">
    <source>
        <dbReference type="EMBL" id="GLI70666.1"/>
    </source>
</evidence>
<keyword evidence="3" id="KW-0227">DNA damage</keyword>
<dbReference type="Pfam" id="PF01624">
    <property type="entry name" value="MutS_I"/>
    <property type="match status" value="1"/>
</dbReference>
<feature type="region of interest" description="Disordered" evidence="7">
    <location>
        <begin position="1472"/>
        <end position="1503"/>
    </location>
</feature>
<feature type="region of interest" description="Disordered" evidence="7">
    <location>
        <begin position="918"/>
        <end position="942"/>
    </location>
</feature>
<dbReference type="InterPro" id="IPR027417">
    <property type="entry name" value="P-loop_NTPase"/>
</dbReference>
<evidence type="ECO:0000256" key="1">
    <source>
        <dbReference type="ARBA" id="ARBA00006271"/>
    </source>
</evidence>
<protein>
    <recommendedName>
        <fullName evidence="8">DNA mismatch repair proteins mutS family domain-containing protein</fullName>
    </recommendedName>
</protein>
<keyword evidence="10" id="KW-1185">Reference proteome</keyword>
<dbReference type="InterPro" id="IPR007695">
    <property type="entry name" value="DNA_mismatch_repair_MutS-lik_N"/>
</dbReference>
<dbReference type="PANTHER" id="PTHR11361">
    <property type="entry name" value="DNA MISMATCH REPAIR PROTEIN MUTS FAMILY MEMBER"/>
    <property type="match status" value="1"/>
</dbReference>
<name>A0ABQ5SM08_9CHLO</name>
<keyword evidence="6" id="KW-0234">DNA repair</keyword>
<dbReference type="InterPro" id="IPR016151">
    <property type="entry name" value="DNA_mismatch_repair_MutS_N"/>
</dbReference>
<feature type="region of interest" description="Disordered" evidence="7">
    <location>
        <begin position="16"/>
        <end position="69"/>
    </location>
</feature>
<dbReference type="EMBL" id="BSDZ01000094">
    <property type="protein sequence ID" value="GLI70666.1"/>
    <property type="molecule type" value="Genomic_DNA"/>
</dbReference>
<feature type="region of interest" description="Disordered" evidence="7">
    <location>
        <begin position="604"/>
        <end position="660"/>
    </location>
</feature>
<dbReference type="PROSITE" id="PS00486">
    <property type="entry name" value="DNA_MISMATCH_REPAIR_2"/>
    <property type="match status" value="1"/>
</dbReference>
<dbReference type="InterPro" id="IPR000432">
    <property type="entry name" value="DNA_mismatch_repair_MutS_C"/>
</dbReference>
<keyword evidence="2" id="KW-0547">Nucleotide-binding</keyword>
<dbReference type="SUPFAM" id="SSF48334">
    <property type="entry name" value="DNA repair protein MutS, domain III"/>
    <property type="match status" value="1"/>
</dbReference>
<dbReference type="Gene3D" id="1.10.1420.10">
    <property type="match status" value="2"/>
</dbReference>
<comment type="caution">
    <text evidence="9">The sequence shown here is derived from an EMBL/GenBank/DDBJ whole genome shotgun (WGS) entry which is preliminary data.</text>
</comment>
<proteinExistence type="inferred from homology"/>
<evidence type="ECO:0000256" key="4">
    <source>
        <dbReference type="ARBA" id="ARBA00022840"/>
    </source>
</evidence>
<dbReference type="Proteomes" id="UP001165090">
    <property type="component" value="Unassembled WGS sequence"/>
</dbReference>
<accession>A0ABQ5SM08</accession>
<organism evidence="9 10">
    <name type="scientific">Volvox africanus</name>
    <dbReference type="NCBI Taxonomy" id="51714"/>
    <lineage>
        <taxon>Eukaryota</taxon>
        <taxon>Viridiplantae</taxon>
        <taxon>Chlorophyta</taxon>
        <taxon>core chlorophytes</taxon>
        <taxon>Chlorophyceae</taxon>
        <taxon>CS clade</taxon>
        <taxon>Chlamydomonadales</taxon>
        <taxon>Volvocaceae</taxon>
        <taxon>Volvox</taxon>
    </lineage>
</organism>
<dbReference type="Gene3D" id="3.30.420.110">
    <property type="entry name" value="MutS, connector domain"/>
    <property type="match status" value="1"/>
</dbReference>
<dbReference type="InterPro" id="IPR007696">
    <property type="entry name" value="DNA_mismatch_repair_MutS_core"/>
</dbReference>
<evidence type="ECO:0000256" key="6">
    <source>
        <dbReference type="ARBA" id="ARBA00023204"/>
    </source>
</evidence>
<dbReference type="SUPFAM" id="SSF52540">
    <property type="entry name" value="P-loop containing nucleoside triphosphate hydrolases"/>
    <property type="match status" value="1"/>
</dbReference>
<keyword evidence="5" id="KW-0238">DNA-binding</keyword>
<dbReference type="SMART" id="SM00533">
    <property type="entry name" value="MUTSd"/>
    <property type="match status" value="1"/>
</dbReference>
<keyword evidence="4" id="KW-0067">ATP-binding</keyword>
<feature type="compositionally biased region" description="Basic residues" evidence="7">
    <location>
        <begin position="619"/>
        <end position="637"/>
    </location>
</feature>
<evidence type="ECO:0000256" key="7">
    <source>
        <dbReference type="SAM" id="MobiDB-lite"/>
    </source>
</evidence>